<accession>A0A835YPJ8</accession>
<dbReference type="SUPFAM" id="SSF51569">
    <property type="entry name" value="Aldolase"/>
    <property type="match status" value="1"/>
</dbReference>
<keyword evidence="3" id="KW-1185">Reference proteome</keyword>
<dbReference type="InterPro" id="IPR002220">
    <property type="entry name" value="DapA-like"/>
</dbReference>
<comment type="caution">
    <text evidence="2">The sequence shown here is derived from an EMBL/GenBank/DDBJ whole genome shotgun (WGS) entry which is preliminary data.</text>
</comment>
<protein>
    <recommendedName>
        <fullName evidence="4">Dihydrodipicolinate synthase family protein</fullName>
    </recommendedName>
</protein>
<evidence type="ECO:0000313" key="2">
    <source>
        <dbReference type="EMBL" id="KAG5179070.1"/>
    </source>
</evidence>
<dbReference type="Pfam" id="PF00701">
    <property type="entry name" value="DHDPS"/>
    <property type="match status" value="1"/>
</dbReference>
<evidence type="ECO:0000313" key="3">
    <source>
        <dbReference type="Proteomes" id="UP000664859"/>
    </source>
</evidence>
<dbReference type="InterPro" id="IPR013785">
    <property type="entry name" value="Aldolase_TIM"/>
</dbReference>
<dbReference type="OrthoDB" id="191315at2759"/>
<dbReference type="EMBL" id="JAFCMP010000501">
    <property type="protein sequence ID" value="KAG5179070.1"/>
    <property type="molecule type" value="Genomic_DNA"/>
</dbReference>
<dbReference type="PANTHER" id="PTHR12128">
    <property type="entry name" value="DIHYDRODIPICOLINATE SYNTHASE"/>
    <property type="match status" value="1"/>
</dbReference>
<evidence type="ECO:0000256" key="1">
    <source>
        <dbReference type="ARBA" id="ARBA00023239"/>
    </source>
</evidence>
<dbReference type="CDD" id="cd00408">
    <property type="entry name" value="DHDPS-like"/>
    <property type="match status" value="1"/>
</dbReference>
<reference evidence="2" key="1">
    <citation type="submission" date="2021-02" db="EMBL/GenBank/DDBJ databases">
        <title>First Annotated Genome of the Yellow-green Alga Tribonema minus.</title>
        <authorList>
            <person name="Mahan K.M."/>
        </authorList>
    </citation>
    <scope>NUCLEOTIDE SEQUENCE</scope>
    <source>
        <strain evidence="2">UTEX B ZZ1240</strain>
    </source>
</reference>
<proteinExistence type="predicted"/>
<dbReference type="GO" id="GO:0008840">
    <property type="term" value="F:4-hydroxy-tetrahydrodipicolinate synthase activity"/>
    <property type="evidence" value="ECO:0007669"/>
    <property type="project" value="TreeGrafter"/>
</dbReference>
<dbReference type="Gene3D" id="3.20.20.70">
    <property type="entry name" value="Aldolase class I"/>
    <property type="match status" value="1"/>
</dbReference>
<organism evidence="2 3">
    <name type="scientific">Tribonema minus</name>
    <dbReference type="NCBI Taxonomy" id="303371"/>
    <lineage>
        <taxon>Eukaryota</taxon>
        <taxon>Sar</taxon>
        <taxon>Stramenopiles</taxon>
        <taxon>Ochrophyta</taxon>
        <taxon>PX clade</taxon>
        <taxon>Xanthophyceae</taxon>
        <taxon>Tribonematales</taxon>
        <taxon>Tribonemataceae</taxon>
        <taxon>Tribonema</taxon>
    </lineage>
</organism>
<dbReference type="AlphaFoldDB" id="A0A835YPJ8"/>
<keyword evidence="1" id="KW-0456">Lyase</keyword>
<evidence type="ECO:0008006" key="4">
    <source>
        <dbReference type="Google" id="ProtNLM"/>
    </source>
</evidence>
<gene>
    <name evidence="2" type="ORF">JKP88DRAFT_327788</name>
</gene>
<sequence length="163" mass="17219">LLTPFTDFGEIDFGSLESHLQFLEAAGISSIICGDNAGEYPSLTLEERQRLLNFCRQRFSGQIINHVSASALYDVLQLIAYSGGLAGAGGLGGHSTRADAILLQPPQAFAGANEEGIEAFLHEALSSCALPSIILNGPTAVPPRVCEALSQDFPHMLGTFDAT</sequence>
<name>A0A835YPJ8_9STRA</name>
<feature type="non-terminal residue" evidence="2">
    <location>
        <position position="163"/>
    </location>
</feature>
<dbReference type="Proteomes" id="UP000664859">
    <property type="component" value="Unassembled WGS sequence"/>
</dbReference>
<dbReference type="PANTHER" id="PTHR12128:SF66">
    <property type="entry name" value="4-HYDROXY-2-OXOGLUTARATE ALDOLASE, MITOCHONDRIAL"/>
    <property type="match status" value="1"/>
</dbReference>
<feature type="non-terminal residue" evidence="2">
    <location>
        <position position="1"/>
    </location>
</feature>